<dbReference type="EMBL" id="NWTC01000082">
    <property type="protein sequence ID" value="PDT43686.1"/>
    <property type="molecule type" value="Genomic_DNA"/>
</dbReference>
<evidence type="ECO:0000256" key="6">
    <source>
        <dbReference type="ARBA" id="ARBA00023002"/>
    </source>
</evidence>
<dbReference type="GO" id="GO:0005737">
    <property type="term" value="C:cytoplasm"/>
    <property type="evidence" value="ECO:0007669"/>
    <property type="project" value="TreeGrafter"/>
</dbReference>
<dbReference type="InterPro" id="IPR023753">
    <property type="entry name" value="FAD/NAD-binding_dom"/>
</dbReference>
<dbReference type="Pfam" id="PF14759">
    <property type="entry name" value="Reductase_C"/>
    <property type="match status" value="1"/>
</dbReference>
<sequence>MAAEHRSMTGPDLARGIRLADLADDSKLVGHCGDAQVLLVRRGAEIFAVDAHCTHYNGPLADGLVAGDTVRCPWHHACFSLRTGEALRAPAFRPLACWWVEQRDGHIFVVGKRKRAEAATSERPVEAMPEKIVIVGGGAAGFAAAEMLRREQYAGSIVMLSDDEAPPVDRPNLSKDYLAGKAPESWVPLRGESYYSKNQIDLRLGTQAVRIEPRTREVILASGYPVPYDRLLLATGAEPVRLTIPGADQPHVHTLRSLSDCRAIIEQAATARRVVVLGASFIGLEVAAALCARGVEVHVVAPDKHPMGRVLGPQMGNFIRTLHEKNGVVFHLEEIASSINGGEVKLRSGDTLAADLVVAGIGVRPRTGLAETAGLTIDRGIVVNGFLETSEQGIFAAGDIARWPDPHSGENIRVEHWVVAERQGQTAAHNMLGRSEKFNAVPFFWSQHYDVRINYVGHAERWDEIMVEGDIAGRDCLLRFKCDGRVLAAASISRDIENLMIEVAMEHEMVAC</sequence>
<comment type="caution">
    <text evidence="10">The sequence shown here is derived from an EMBL/GenBank/DDBJ whole genome shotgun (WGS) entry which is preliminary data.</text>
</comment>
<keyword evidence="7" id="KW-0408">Iron</keyword>
<keyword evidence="6" id="KW-0560">Oxidoreductase</keyword>
<dbReference type="PANTHER" id="PTHR43557:SF2">
    <property type="entry name" value="RIESKE DOMAIN-CONTAINING PROTEIN-RELATED"/>
    <property type="match status" value="1"/>
</dbReference>
<keyword evidence="2" id="KW-0285">Flavoprotein</keyword>
<dbReference type="GO" id="GO:0051537">
    <property type="term" value="F:2 iron, 2 sulfur cluster binding"/>
    <property type="evidence" value="ECO:0007669"/>
    <property type="project" value="UniProtKB-KW"/>
</dbReference>
<evidence type="ECO:0000256" key="4">
    <source>
        <dbReference type="ARBA" id="ARBA00022723"/>
    </source>
</evidence>
<name>A0A2A6LN66_RHIFR</name>
<feature type="domain" description="Rieske" evidence="9">
    <location>
        <begin position="14"/>
        <end position="109"/>
    </location>
</feature>
<proteinExistence type="predicted"/>
<evidence type="ECO:0000256" key="7">
    <source>
        <dbReference type="ARBA" id="ARBA00023004"/>
    </source>
</evidence>
<dbReference type="InterPro" id="IPR016156">
    <property type="entry name" value="FAD/NAD-linked_Rdtase_dimer_sf"/>
</dbReference>
<evidence type="ECO:0000256" key="3">
    <source>
        <dbReference type="ARBA" id="ARBA00022714"/>
    </source>
</evidence>
<accession>A0A2A6LN66</accession>
<dbReference type="PROSITE" id="PS51296">
    <property type="entry name" value="RIESKE"/>
    <property type="match status" value="1"/>
</dbReference>
<dbReference type="AlphaFoldDB" id="A0A2A6LN66"/>
<dbReference type="InterPro" id="IPR036922">
    <property type="entry name" value="Rieske_2Fe-2S_sf"/>
</dbReference>
<keyword evidence="3" id="KW-0001">2Fe-2S</keyword>
<dbReference type="GO" id="GO:0046872">
    <property type="term" value="F:metal ion binding"/>
    <property type="evidence" value="ECO:0007669"/>
    <property type="project" value="UniProtKB-KW"/>
</dbReference>
<dbReference type="Gene3D" id="3.30.390.30">
    <property type="match status" value="1"/>
</dbReference>
<keyword evidence="5" id="KW-0274">FAD</keyword>
<dbReference type="Gene3D" id="3.50.50.60">
    <property type="entry name" value="FAD/NAD(P)-binding domain"/>
    <property type="match status" value="2"/>
</dbReference>
<dbReference type="GO" id="GO:0016651">
    <property type="term" value="F:oxidoreductase activity, acting on NAD(P)H"/>
    <property type="evidence" value="ECO:0007669"/>
    <property type="project" value="TreeGrafter"/>
</dbReference>
<gene>
    <name evidence="10" type="ORF">CO661_33785</name>
</gene>
<evidence type="ECO:0000256" key="2">
    <source>
        <dbReference type="ARBA" id="ARBA00022630"/>
    </source>
</evidence>
<dbReference type="Proteomes" id="UP000220353">
    <property type="component" value="Unassembled WGS sequence"/>
</dbReference>
<evidence type="ECO:0000256" key="8">
    <source>
        <dbReference type="ARBA" id="ARBA00023014"/>
    </source>
</evidence>
<dbReference type="Pfam" id="PF07992">
    <property type="entry name" value="Pyr_redox_2"/>
    <property type="match status" value="1"/>
</dbReference>
<dbReference type="PANTHER" id="PTHR43557">
    <property type="entry name" value="APOPTOSIS-INDUCING FACTOR 1"/>
    <property type="match status" value="1"/>
</dbReference>
<dbReference type="RefSeq" id="WP_014329120.1">
    <property type="nucleotide sequence ID" value="NZ_CP187422.1"/>
</dbReference>
<evidence type="ECO:0000313" key="10">
    <source>
        <dbReference type="EMBL" id="PDT43686.1"/>
    </source>
</evidence>
<protein>
    <submittedName>
        <fullName evidence="10">Pyridine nucleotide-disulfide oxidoreductase</fullName>
    </submittedName>
</protein>
<dbReference type="Gene3D" id="2.102.10.10">
    <property type="entry name" value="Rieske [2Fe-2S] iron-sulphur domain"/>
    <property type="match status" value="1"/>
</dbReference>
<dbReference type="Pfam" id="PF00355">
    <property type="entry name" value="Rieske"/>
    <property type="match status" value="1"/>
</dbReference>
<dbReference type="CDD" id="cd03478">
    <property type="entry name" value="Rieske_AIFL_N"/>
    <property type="match status" value="1"/>
</dbReference>
<evidence type="ECO:0000313" key="11">
    <source>
        <dbReference type="Proteomes" id="UP000220353"/>
    </source>
</evidence>
<dbReference type="SUPFAM" id="SSF55424">
    <property type="entry name" value="FAD/NAD-linked reductases, dimerisation (C-terminal) domain"/>
    <property type="match status" value="1"/>
</dbReference>
<evidence type="ECO:0000259" key="9">
    <source>
        <dbReference type="PROSITE" id="PS51296"/>
    </source>
</evidence>
<reference evidence="10 11" key="1">
    <citation type="submission" date="2017-09" db="EMBL/GenBank/DDBJ databases">
        <title>Comparative genomics of rhizobia isolated from Phaseolus vulgaris in China.</title>
        <authorList>
            <person name="Tong W."/>
        </authorList>
    </citation>
    <scope>NUCLEOTIDE SEQUENCE [LARGE SCALE GENOMIC DNA]</scope>
    <source>
        <strain evidence="10 11">PCH1</strain>
    </source>
</reference>
<dbReference type="SUPFAM" id="SSF50022">
    <property type="entry name" value="ISP domain"/>
    <property type="match status" value="1"/>
</dbReference>
<evidence type="ECO:0000256" key="1">
    <source>
        <dbReference type="ARBA" id="ARBA00001974"/>
    </source>
</evidence>
<dbReference type="PRINTS" id="PR00411">
    <property type="entry name" value="PNDRDTASEI"/>
</dbReference>
<keyword evidence="8" id="KW-0411">Iron-sulfur</keyword>
<dbReference type="PRINTS" id="PR00368">
    <property type="entry name" value="FADPNR"/>
</dbReference>
<evidence type="ECO:0000256" key="5">
    <source>
        <dbReference type="ARBA" id="ARBA00022827"/>
    </source>
</evidence>
<keyword evidence="4" id="KW-0479">Metal-binding</keyword>
<dbReference type="InterPro" id="IPR017941">
    <property type="entry name" value="Rieske_2Fe-2S"/>
</dbReference>
<organism evidence="10 11">
    <name type="scientific">Rhizobium fredii</name>
    <name type="common">Sinorhizobium fredii</name>
    <dbReference type="NCBI Taxonomy" id="380"/>
    <lineage>
        <taxon>Bacteria</taxon>
        <taxon>Pseudomonadati</taxon>
        <taxon>Pseudomonadota</taxon>
        <taxon>Alphaproteobacteria</taxon>
        <taxon>Hyphomicrobiales</taxon>
        <taxon>Rhizobiaceae</taxon>
        <taxon>Sinorhizobium/Ensifer group</taxon>
        <taxon>Sinorhizobium</taxon>
    </lineage>
</organism>
<dbReference type="InterPro" id="IPR036188">
    <property type="entry name" value="FAD/NAD-bd_sf"/>
</dbReference>
<dbReference type="InterPro" id="IPR028202">
    <property type="entry name" value="Reductase_C"/>
</dbReference>
<dbReference type="SUPFAM" id="SSF51905">
    <property type="entry name" value="FAD/NAD(P)-binding domain"/>
    <property type="match status" value="2"/>
</dbReference>
<comment type="cofactor">
    <cofactor evidence="1">
        <name>FAD</name>
        <dbReference type="ChEBI" id="CHEBI:57692"/>
    </cofactor>
</comment>
<dbReference type="InterPro" id="IPR050446">
    <property type="entry name" value="FAD-oxidoreductase/Apoptosis"/>
</dbReference>